<organism evidence="1 2">
    <name type="scientific">Brevibacillus ruminantium</name>
    <dbReference type="NCBI Taxonomy" id="2950604"/>
    <lineage>
        <taxon>Bacteria</taxon>
        <taxon>Bacillati</taxon>
        <taxon>Bacillota</taxon>
        <taxon>Bacilli</taxon>
        <taxon>Bacillales</taxon>
        <taxon>Paenibacillaceae</taxon>
        <taxon>Brevibacillus</taxon>
    </lineage>
</organism>
<reference evidence="1" key="1">
    <citation type="submission" date="2022-06" db="EMBL/GenBank/DDBJ databases">
        <title>Genome sequencing of Brevibacillus sp. BB3-R1.</title>
        <authorList>
            <person name="Heo J."/>
            <person name="Lee D."/>
            <person name="Won M."/>
            <person name="Han B.-H."/>
            <person name="Hong S.-B."/>
            <person name="Kwon S.-W."/>
        </authorList>
    </citation>
    <scope>NUCLEOTIDE SEQUENCE</scope>
    <source>
        <strain evidence="1">BB3-R1</strain>
    </source>
</reference>
<proteinExistence type="predicted"/>
<dbReference type="RefSeq" id="WP_251875923.1">
    <property type="nucleotide sequence ID" value="NZ_CP098755.1"/>
</dbReference>
<sequence length="74" mass="8129">MTVTNHKLQVGSIQVNDVFRASLILIGDTDVMTCSMVFDTPADSLIFSPEIPIVPVKRGCAARRCRIGEPDPRE</sequence>
<evidence type="ECO:0000313" key="2">
    <source>
        <dbReference type="Proteomes" id="UP001056500"/>
    </source>
</evidence>
<dbReference type="Proteomes" id="UP001056500">
    <property type="component" value="Chromosome"/>
</dbReference>
<accession>A0ABY4WMN5</accession>
<keyword evidence="2" id="KW-1185">Reference proteome</keyword>
<name>A0ABY4WMN5_9BACL</name>
<dbReference type="EMBL" id="CP098755">
    <property type="protein sequence ID" value="USG68313.1"/>
    <property type="molecule type" value="Genomic_DNA"/>
</dbReference>
<protein>
    <submittedName>
        <fullName evidence="1">Uncharacterized protein</fullName>
    </submittedName>
</protein>
<gene>
    <name evidence="1" type="ORF">NDK47_02300</name>
</gene>
<evidence type="ECO:0000313" key="1">
    <source>
        <dbReference type="EMBL" id="USG68313.1"/>
    </source>
</evidence>